<protein>
    <submittedName>
        <fullName evidence="3">Uncharacterized protein</fullName>
    </submittedName>
</protein>
<proteinExistence type="predicted"/>
<dbReference type="RefSeq" id="WP_150948430.1">
    <property type="nucleotide sequence ID" value="NZ_VZRB01000008.1"/>
</dbReference>
<evidence type="ECO:0000313" key="4">
    <source>
        <dbReference type="Proteomes" id="UP000442707"/>
    </source>
</evidence>
<gene>
    <name evidence="3" type="ORF">F7R91_14430</name>
</gene>
<keyword evidence="4" id="KW-1185">Reference proteome</keyword>
<comment type="caution">
    <text evidence="3">The sequence shown here is derived from an EMBL/GenBank/DDBJ whole genome shotgun (WGS) entry which is preliminary data.</text>
</comment>
<reference evidence="3 4" key="1">
    <citation type="submission" date="2019-09" db="EMBL/GenBank/DDBJ databases">
        <title>Screening of Novel Bioactive Compounds from Soil-Associated.</title>
        <authorList>
            <person name="Zhao S."/>
        </authorList>
    </citation>
    <scope>NUCLEOTIDE SEQUENCE [LARGE SCALE GENOMIC DNA]</scope>
    <source>
        <strain evidence="3 4">HIT-DPA4</strain>
    </source>
</reference>
<feature type="region of interest" description="Disordered" evidence="1">
    <location>
        <begin position="44"/>
        <end position="64"/>
    </location>
</feature>
<organism evidence="3 4">
    <name type="scientific">Streptomyces luteolifulvus</name>
    <dbReference type="NCBI Taxonomy" id="2615112"/>
    <lineage>
        <taxon>Bacteria</taxon>
        <taxon>Bacillati</taxon>
        <taxon>Actinomycetota</taxon>
        <taxon>Actinomycetes</taxon>
        <taxon>Kitasatosporales</taxon>
        <taxon>Streptomycetaceae</taxon>
        <taxon>Streptomyces</taxon>
    </lineage>
</organism>
<feature type="compositionally biased region" description="Basic and acidic residues" evidence="1">
    <location>
        <begin position="55"/>
        <end position="64"/>
    </location>
</feature>
<dbReference type="AlphaFoldDB" id="A0A6H9V2B9"/>
<feature type="transmembrane region" description="Helical" evidence="2">
    <location>
        <begin position="20"/>
        <end position="42"/>
    </location>
</feature>
<keyword evidence="2" id="KW-0812">Transmembrane</keyword>
<name>A0A6H9V2B9_9ACTN</name>
<evidence type="ECO:0000256" key="1">
    <source>
        <dbReference type="SAM" id="MobiDB-lite"/>
    </source>
</evidence>
<keyword evidence="2" id="KW-0472">Membrane</keyword>
<dbReference type="Proteomes" id="UP000442707">
    <property type="component" value="Unassembled WGS sequence"/>
</dbReference>
<evidence type="ECO:0000313" key="3">
    <source>
        <dbReference type="EMBL" id="KAB1146773.1"/>
    </source>
</evidence>
<sequence length="64" mass="7043">MSDLTAWYLNQLDTHGLPAVLAAQFVICLAVALLIGGAWSAAQRREEQQPIDNEQPARKETPQP</sequence>
<evidence type="ECO:0000256" key="2">
    <source>
        <dbReference type="SAM" id="Phobius"/>
    </source>
</evidence>
<dbReference type="EMBL" id="VZRB01000008">
    <property type="protein sequence ID" value="KAB1146773.1"/>
    <property type="molecule type" value="Genomic_DNA"/>
</dbReference>
<accession>A0A6H9V2B9</accession>
<keyword evidence="2" id="KW-1133">Transmembrane helix</keyword>